<organism evidence="1 2">
    <name type="scientific">Candidatus Thiodiazotropha endolucinida</name>
    <dbReference type="NCBI Taxonomy" id="1655433"/>
    <lineage>
        <taxon>Bacteria</taxon>
        <taxon>Pseudomonadati</taxon>
        <taxon>Pseudomonadota</taxon>
        <taxon>Gammaproteobacteria</taxon>
        <taxon>Chromatiales</taxon>
        <taxon>Sedimenticolaceae</taxon>
        <taxon>Candidatus Thiodiazotropha</taxon>
    </lineage>
</organism>
<dbReference type="EMBL" id="MARB01000014">
    <property type="protein sequence ID" value="ODJ87080.1"/>
    <property type="molecule type" value="Genomic_DNA"/>
</dbReference>
<accession>A0A7Z0VKK0</accession>
<sequence length="53" mass="6015">MRESAGVNHSSYGLDNHGLYNLNDIYWNVPTTSLMEQAMICIMRSLPLETCHS</sequence>
<evidence type="ECO:0000313" key="2">
    <source>
        <dbReference type="Proteomes" id="UP000094769"/>
    </source>
</evidence>
<reference evidence="1 2" key="1">
    <citation type="submission" date="2016-06" db="EMBL/GenBank/DDBJ databases">
        <title>Genome sequence of endosymbiont of Candidatus Endolucinida thiodiazotropha.</title>
        <authorList>
            <person name="Poehlein A."/>
            <person name="Koenig S."/>
            <person name="Heiden S.E."/>
            <person name="Thuermer A."/>
            <person name="Voget S."/>
            <person name="Daniel R."/>
            <person name="Markert S."/>
            <person name="Gros O."/>
            <person name="Schweder T."/>
        </authorList>
    </citation>
    <scope>NUCLEOTIDE SEQUENCE [LARGE SCALE GENOMIC DNA]</scope>
    <source>
        <strain evidence="1 2">COS</strain>
    </source>
</reference>
<proteinExistence type="predicted"/>
<name>A0A7Z0VKK0_9GAMM</name>
<keyword evidence="2" id="KW-1185">Reference proteome</keyword>
<dbReference type="Proteomes" id="UP000094769">
    <property type="component" value="Unassembled WGS sequence"/>
</dbReference>
<comment type="caution">
    <text evidence="1">The sequence shown here is derived from an EMBL/GenBank/DDBJ whole genome shotgun (WGS) entry which is preliminary data.</text>
</comment>
<dbReference type="AlphaFoldDB" id="A0A7Z0VKK0"/>
<evidence type="ECO:0000313" key="1">
    <source>
        <dbReference type="EMBL" id="ODJ87080.1"/>
    </source>
</evidence>
<protein>
    <submittedName>
        <fullName evidence="1">Uncharacterized protein</fullName>
    </submittedName>
</protein>
<gene>
    <name evidence="1" type="ORF">CODIS_25970</name>
</gene>